<proteinExistence type="predicted"/>
<reference evidence="1 2" key="1">
    <citation type="submission" date="2024-01" db="EMBL/GenBank/DDBJ databases">
        <title>A telomere-to-telomere, gap-free genome of sweet tea (Lithocarpus litseifolius).</title>
        <authorList>
            <person name="Zhou J."/>
        </authorList>
    </citation>
    <scope>NUCLEOTIDE SEQUENCE [LARGE SCALE GENOMIC DNA]</scope>
    <source>
        <strain evidence="1">Zhou-2022a</strain>
        <tissue evidence="1">Leaf</tissue>
    </source>
</reference>
<accession>A0AAW2E122</accession>
<comment type="caution">
    <text evidence="1">The sequence shown here is derived from an EMBL/GenBank/DDBJ whole genome shotgun (WGS) entry which is preliminary data.</text>
</comment>
<dbReference type="AlphaFoldDB" id="A0AAW2E122"/>
<dbReference type="EMBL" id="JAZDWU010000001">
    <property type="protein sequence ID" value="KAL0015478.1"/>
    <property type="molecule type" value="Genomic_DNA"/>
</dbReference>
<name>A0AAW2E122_9ROSI</name>
<keyword evidence="2" id="KW-1185">Reference proteome</keyword>
<dbReference type="Proteomes" id="UP001459277">
    <property type="component" value="Unassembled WGS sequence"/>
</dbReference>
<evidence type="ECO:0000313" key="1">
    <source>
        <dbReference type="EMBL" id="KAL0015478.1"/>
    </source>
</evidence>
<gene>
    <name evidence="1" type="ORF">SO802_002547</name>
</gene>
<sequence>MAYMHNTTTTTTNHANLSLTLSPRLANLAQLNRFCLGGDTILTICLENIKLRKKVRYRPSGLFVWYSNQT</sequence>
<evidence type="ECO:0000313" key="2">
    <source>
        <dbReference type="Proteomes" id="UP001459277"/>
    </source>
</evidence>
<organism evidence="1 2">
    <name type="scientific">Lithocarpus litseifolius</name>
    <dbReference type="NCBI Taxonomy" id="425828"/>
    <lineage>
        <taxon>Eukaryota</taxon>
        <taxon>Viridiplantae</taxon>
        <taxon>Streptophyta</taxon>
        <taxon>Embryophyta</taxon>
        <taxon>Tracheophyta</taxon>
        <taxon>Spermatophyta</taxon>
        <taxon>Magnoliopsida</taxon>
        <taxon>eudicotyledons</taxon>
        <taxon>Gunneridae</taxon>
        <taxon>Pentapetalae</taxon>
        <taxon>rosids</taxon>
        <taxon>fabids</taxon>
        <taxon>Fagales</taxon>
        <taxon>Fagaceae</taxon>
        <taxon>Lithocarpus</taxon>
    </lineage>
</organism>
<protein>
    <submittedName>
        <fullName evidence="1">Uncharacterized protein</fullName>
    </submittedName>
</protein>